<evidence type="ECO:0000256" key="2">
    <source>
        <dbReference type="ARBA" id="ARBA00022844"/>
    </source>
</evidence>
<sequence length="650" mass="71896">MALTHSTSLSHDRLRSVASYADLRLRVPRYVGEEVYLESHVGGRGVGGGLFVAKAGTASDDGGTRCVTPSTTMYWKRVYDGNRVHIDWFGADPTGSSYSSDAIRAALLSSSFIEMQGVYKYNGAPVDMGTFDIEGNGSTILFDDGVQFIVCTGTIGRPWMNNLYLKGGKGYIDFRGATANSFNDIRGFMDLNMSDYTGTAIRLTDMDCPWWVIKRCMFAGRTNEGTIGLWDNGSDNNIVTECKFYRNQYHISTKLGSGTYRISNNDFGQFFTTGDTVNRANIWVRVPTTTPTSTGVTGMFLVEGNKFGNENERSNDVKLLLANVGSDGMPSYTSYSGGLPAMHFDFKVNYYTGYGNYPAHWMRSVGGWMPQTFSLQDENLQYADISKGKYFCYVDNVTRTTPYLIYVKRKAHRDSQVLWRGNTSNDPLITFSLIDPSLSVSAGDPECHSPYSAGVGNGTIDITNQKMPNVTYAGENMTITASTDFLGRKEAVQGDYTTRFNNIFQNLSAVTSYQPGYIQGEAKLSDDSAFESAVYLINYSKNTGDRVVYAQFPIRLRRGQWTSYCFPVMFMPNEADHVLVLKPNTQDTTSYPNKVIWSRSRAFLGKTPGLLGVQRMGGLILTELPTAATDLPVGSLWVDTASSNTIKVVL</sequence>
<keyword evidence="4" id="KW-1185">Reference proteome</keyword>
<comment type="subcellular location">
    <subcellularLocation>
        <location evidence="1">Virion</location>
    </subcellularLocation>
</comment>
<proteinExistence type="predicted"/>
<keyword evidence="2" id="KW-0946">Virion</keyword>
<gene>
    <name evidence="3" type="ORF">K61PH164C1_LOCUS10</name>
</gene>
<dbReference type="GO" id="GO:0098996">
    <property type="term" value="P:symbiont entry into host cell via disruption of host cell glycocalyx"/>
    <property type="evidence" value="ECO:0007669"/>
    <property type="project" value="UniProtKB-ARBA"/>
</dbReference>
<evidence type="ECO:0000256" key="1">
    <source>
        <dbReference type="ARBA" id="ARBA00004328"/>
    </source>
</evidence>
<evidence type="ECO:0000313" key="4">
    <source>
        <dbReference type="Proteomes" id="UP001497584"/>
    </source>
</evidence>
<organism evidence="3 4">
    <name type="scientific">Klebsiella phage vB_Kpn_K61PH164C1</name>
    <dbReference type="NCBI Taxonomy" id="3071663"/>
    <lineage>
        <taxon>Viruses</taxon>
        <taxon>Duplodnaviria</taxon>
        <taxon>Heunggongvirae</taxon>
        <taxon>Uroviricota</taxon>
        <taxon>Caudoviricetes</taxon>
        <taxon>Autographivirales</taxon>
        <taxon>Autosignataviridae</taxon>
        <taxon>Molineuxvirinae</taxon>
        <taxon>Gansuvirus</taxon>
        <taxon>Gansuvirus K61PH164C1</taxon>
    </lineage>
</organism>
<dbReference type="EMBL" id="OY979414">
    <property type="protein sequence ID" value="CAK6604244.1"/>
    <property type="molecule type" value="Genomic_DNA"/>
</dbReference>
<dbReference type="InterPro" id="IPR012334">
    <property type="entry name" value="Pectin_lyas_fold"/>
</dbReference>
<protein>
    <submittedName>
        <fullName evidence="3">Tail spike protein</fullName>
    </submittedName>
</protein>
<dbReference type="Gene3D" id="2.160.20.10">
    <property type="entry name" value="Single-stranded right-handed beta-helix, Pectin lyase-like"/>
    <property type="match status" value="1"/>
</dbReference>
<dbReference type="GO" id="GO:0044423">
    <property type="term" value="C:virion component"/>
    <property type="evidence" value="ECO:0007669"/>
    <property type="project" value="UniProtKB-KW"/>
</dbReference>
<name>A0AAV1MIZ1_9CAUD</name>
<accession>A0AAV1MIZ1</accession>
<dbReference type="Proteomes" id="UP001497584">
    <property type="component" value="Chromosome"/>
</dbReference>
<reference evidence="3 4" key="1">
    <citation type="submission" date="2023-10" db="EMBL/GenBank/DDBJ databases">
        <authorList>
            <person name="Robby Concha-Eloko"/>
            <person name="Pilar Barberan- Martinez"/>
            <person name="Rafael Sanjuan"/>
            <person name="Pilar Domingo-Calap"/>
        </authorList>
    </citation>
    <scope>NUCLEOTIDE SEQUENCE [LARGE SCALE GENOMIC DNA]</scope>
</reference>
<evidence type="ECO:0000313" key="3">
    <source>
        <dbReference type="EMBL" id="CAK6604244.1"/>
    </source>
</evidence>